<dbReference type="PROSITE" id="PS51257">
    <property type="entry name" value="PROKAR_LIPOPROTEIN"/>
    <property type="match status" value="1"/>
</dbReference>
<evidence type="ECO:0000256" key="2">
    <source>
        <dbReference type="SAM" id="SignalP"/>
    </source>
</evidence>
<feature type="chain" id="PRO_5008041559" description="Lipoprotein" evidence="2">
    <location>
        <begin position="20"/>
        <end position="199"/>
    </location>
</feature>
<evidence type="ECO:0000313" key="4">
    <source>
        <dbReference type="Proteomes" id="UP000078272"/>
    </source>
</evidence>
<reference evidence="3 4" key="1">
    <citation type="journal article" date="2016" name="Front. Microbiol.">
        <title>Genomic Resource of Rice Seed Associated Bacteria.</title>
        <authorList>
            <person name="Midha S."/>
            <person name="Bansal K."/>
            <person name="Sharma S."/>
            <person name="Kumar N."/>
            <person name="Patil P.P."/>
            <person name="Chaudhry V."/>
            <person name="Patil P.B."/>
        </authorList>
    </citation>
    <scope>NUCLEOTIDE SEQUENCE [LARGE SCALE GENOMIC DNA]</scope>
    <source>
        <strain evidence="3 4">NS226</strain>
    </source>
</reference>
<dbReference type="EMBL" id="LDPZ01000079">
    <property type="protein sequence ID" value="KTQ83129.1"/>
    <property type="molecule type" value="Genomic_DNA"/>
</dbReference>
<protein>
    <recommendedName>
        <fullName evidence="5">Lipoprotein</fullName>
    </recommendedName>
</protein>
<dbReference type="PATRIC" id="fig|401562.3.peg.4880"/>
<evidence type="ECO:0000256" key="1">
    <source>
        <dbReference type="SAM" id="MobiDB-lite"/>
    </source>
</evidence>
<dbReference type="Proteomes" id="UP000078272">
    <property type="component" value="Unassembled WGS sequence"/>
</dbReference>
<dbReference type="RefSeq" id="WP_058636787.1">
    <property type="nucleotide sequence ID" value="NZ_LDPZ01000079.1"/>
</dbReference>
<comment type="caution">
    <text evidence="3">The sequence shown here is derived from an EMBL/GenBank/DDBJ whole genome shotgun (WGS) entry which is preliminary data.</text>
</comment>
<accession>A0A175R2U0</accession>
<gene>
    <name evidence="3" type="ORF">NS226_22105</name>
</gene>
<dbReference type="OrthoDB" id="7915991at2"/>
<organism evidence="3 4">
    <name type="scientific">Aureimonas ureilytica</name>
    <dbReference type="NCBI Taxonomy" id="401562"/>
    <lineage>
        <taxon>Bacteria</taxon>
        <taxon>Pseudomonadati</taxon>
        <taxon>Pseudomonadota</taxon>
        <taxon>Alphaproteobacteria</taxon>
        <taxon>Hyphomicrobiales</taxon>
        <taxon>Aurantimonadaceae</taxon>
        <taxon>Aureimonas</taxon>
    </lineage>
</organism>
<evidence type="ECO:0000313" key="3">
    <source>
        <dbReference type="EMBL" id="KTQ83129.1"/>
    </source>
</evidence>
<evidence type="ECO:0008006" key="5">
    <source>
        <dbReference type="Google" id="ProtNLM"/>
    </source>
</evidence>
<proteinExistence type="predicted"/>
<feature type="region of interest" description="Disordered" evidence="1">
    <location>
        <begin position="166"/>
        <end position="199"/>
    </location>
</feature>
<sequence length="199" mass="20781">MFARCLAALMLVALLSACAKPVVETTGPLAIRDVSVSAADTIRAETDILSLVRQTVPAQILGVSDGKATKVEVRLVLLAYKNPVMSLLVGDSNKLGATVVLRDMADQELARFDVIAVDQYMLNGVAGAVISVAQDKARVDRALARGLAETIEQRIYGRKTKPAMVPDLAAPMPKAPSQGSAPASARHPAQKPASVGAGV</sequence>
<keyword evidence="2" id="KW-0732">Signal</keyword>
<name>A0A175R2U0_9HYPH</name>
<dbReference type="AlphaFoldDB" id="A0A175R2U0"/>
<feature type="signal peptide" evidence="2">
    <location>
        <begin position="1"/>
        <end position="19"/>
    </location>
</feature>